<name>E7GF38_9FIRM</name>
<evidence type="ECO:0008006" key="7">
    <source>
        <dbReference type="Google" id="ProtNLM"/>
    </source>
</evidence>
<dbReference type="InterPro" id="IPR018197">
    <property type="entry name" value="Glycerate_kinase_RE-like"/>
</dbReference>
<dbReference type="STRING" id="100884.GCA_000269565_00714"/>
<dbReference type="Gene3D" id="3.90.1510.10">
    <property type="entry name" value="Glycerate kinase, domain 2"/>
    <property type="match status" value="1"/>
</dbReference>
<evidence type="ECO:0000313" key="6">
    <source>
        <dbReference type="Proteomes" id="UP000003157"/>
    </source>
</evidence>
<proteinExistence type="inferred from homology"/>
<evidence type="ECO:0000256" key="2">
    <source>
        <dbReference type="ARBA" id="ARBA00022679"/>
    </source>
</evidence>
<evidence type="ECO:0000256" key="4">
    <source>
        <dbReference type="PIRNR" id="PIRNR006078"/>
    </source>
</evidence>
<dbReference type="RefSeq" id="WP_008790463.1">
    <property type="nucleotide sequence ID" value="NZ_AKCB01000001.1"/>
</dbReference>
<protein>
    <recommendedName>
        <fullName evidence="7">Glycerate kinase</fullName>
    </recommendedName>
</protein>
<comment type="similarity">
    <text evidence="1 4">Belongs to the glycerate kinase type-1 family.</text>
</comment>
<sequence>MKIVIAPDSFKESMTAQEAAKALERGVHCYDKTIKTILCPLADGGEGTLDTLVLALQGEKVEYEVTGPLFNKIMAPIGYVDDMAIIECAKVCGLELLDETQKDPSQTTSYGLGELIVHAVEHQVSKIMICLGGSATNDGGIGMLAALGVQFLDESHHVVSYTMEGLKDICNICLDNFNQRLKDIEWIGVCDVINPLCGNNGATYIYGPQKGLSQAKLESIDQAMFQYAQKADFMFQKDYMIQPGAGAAGGLGYAMLAFLKAKLRSGFEIVSETIHLEEAILHCDKVIVGEGKLDKQTQFGKTPYGVLQIAQKYHKDVYAFAGKIEDVDVLKQLGFKSVYTITPHYMPLSIALKKGQENLEKTIFEHMEEIINEI</sequence>
<dbReference type="EMBL" id="ADKX01000048">
    <property type="protein sequence ID" value="EFW03317.1"/>
    <property type="molecule type" value="Genomic_DNA"/>
</dbReference>
<evidence type="ECO:0000256" key="3">
    <source>
        <dbReference type="ARBA" id="ARBA00022777"/>
    </source>
</evidence>
<dbReference type="InterPro" id="IPR004381">
    <property type="entry name" value="Glycerate_kinase"/>
</dbReference>
<dbReference type="PIRSF" id="PIRSF006078">
    <property type="entry name" value="GlxK"/>
    <property type="match status" value="1"/>
</dbReference>
<comment type="caution">
    <text evidence="5">The sequence shown here is derived from an EMBL/GenBank/DDBJ whole genome shotgun (WGS) entry which is preliminary data.</text>
</comment>
<dbReference type="AlphaFoldDB" id="E7GF38"/>
<reference evidence="5 6" key="1">
    <citation type="submission" date="2010-12" db="EMBL/GenBank/DDBJ databases">
        <title>The Genome Sequence of Coprobacillus sp. strain 29_1.</title>
        <authorList>
            <consortium name="The Broad Institute Genome Sequencing Platform"/>
            <person name="Earl A."/>
            <person name="Ward D."/>
            <person name="Feldgarden M."/>
            <person name="Gevers D."/>
            <person name="Daigneault M."/>
            <person name="Sibley C.D."/>
            <person name="White A."/>
            <person name="Strauss J."/>
            <person name="Allen-Vercoe E."/>
            <person name="Young S.K."/>
            <person name="Zeng Q."/>
            <person name="Gargeya S."/>
            <person name="Fitzgerald M."/>
            <person name="Haas B."/>
            <person name="Abouelleil A."/>
            <person name="Alvarado L."/>
            <person name="Arachchi H.M."/>
            <person name="Berlin A."/>
            <person name="Brown A."/>
            <person name="Chapman S.B."/>
            <person name="Chen Z."/>
            <person name="Dunbar C."/>
            <person name="Freedman E."/>
            <person name="Gearin G."/>
            <person name="Gellesch M."/>
            <person name="Goldberg J."/>
            <person name="Griggs A."/>
            <person name="Gujja S."/>
            <person name="Heilman E."/>
            <person name="Heiman D."/>
            <person name="Howarth C."/>
            <person name="Larson L."/>
            <person name="Lui A."/>
            <person name="MacDonald P.J.P."/>
            <person name="Mehta T."/>
            <person name="Montmayeur A."/>
            <person name="Murphy C."/>
            <person name="Neiman D."/>
            <person name="Pearson M."/>
            <person name="Priest M."/>
            <person name="Roberts A."/>
            <person name="Saif S."/>
            <person name="Shea T."/>
            <person name="Shenoy N."/>
            <person name="Sisk P."/>
            <person name="Stolte C."/>
            <person name="Sykes S."/>
            <person name="White J."/>
            <person name="Yandava C."/>
            <person name="Nusbaum C."/>
            <person name="Birren B."/>
        </authorList>
    </citation>
    <scope>NUCLEOTIDE SEQUENCE [LARGE SCALE GENOMIC DNA]</scope>
    <source>
        <strain evidence="5 6">29_1</strain>
    </source>
</reference>
<dbReference type="HOGENOM" id="CLU_028255_0_0_9"/>
<dbReference type="Proteomes" id="UP000003157">
    <property type="component" value="Unassembled WGS sequence"/>
</dbReference>
<evidence type="ECO:0000313" key="5">
    <source>
        <dbReference type="EMBL" id="EFW03317.1"/>
    </source>
</evidence>
<dbReference type="NCBIfam" id="TIGR00045">
    <property type="entry name" value="glycerate kinase"/>
    <property type="match status" value="1"/>
</dbReference>
<dbReference type="PANTHER" id="PTHR21599">
    <property type="entry name" value="GLYCERATE KINASE"/>
    <property type="match status" value="1"/>
</dbReference>
<dbReference type="InterPro" id="IPR018193">
    <property type="entry name" value="Glyc_kinase_flavodox-like_fold"/>
</dbReference>
<accession>E7GF38</accession>
<dbReference type="GO" id="GO:0031388">
    <property type="term" value="P:organic acid phosphorylation"/>
    <property type="evidence" value="ECO:0007669"/>
    <property type="project" value="UniProtKB-UniRule"/>
</dbReference>
<dbReference type="eggNOG" id="COG1929">
    <property type="taxonomic scope" value="Bacteria"/>
</dbReference>
<dbReference type="SUPFAM" id="SSF110738">
    <property type="entry name" value="Glycerate kinase I"/>
    <property type="match status" value="1"/>
</dbReference>
<gene>
    <name evidence="5" type="ORF">HMPREF9488_03381</name>
</gene>
<keyword evidence="2 4" id="KW-0808">Transferase</keyword>
<dbReference type="Gene3D" id="3.40.50.10350">
    <property type="entry name" value="Glycerate kinase, domain 1"/>
    <property type="match status" value="1"/>
</dbReference>
<organism evidence="5 6">
    <name type="scientific">Coprobacillus cateniformis</name>
    <dbReference type="NCBI Taxonomy" id="100884"/>
    <lineage>
        <taxon>Bacteria</taxon>
        <taxon>Bacillati</taxon>
        <taxon>Bacillota</taxon>
        <taxon>Erysipelotrichia</taxon>
        <taxon>Erysipelotrichales</taxon>
        <taxon>Coprobacillaceae</taxon>
        <taxon>Coprobacillus</taxon>
    </lineage>
</organism>
<keyword evidence="6" id="KW-1185">Reference proteome</keyword>
<dbReference type="Pfam" id="PF02595">
    <property type="entry name" value="Gly_kinase"/>
    <property type="match status" value="1"/>
</dbReference>
<dbReference type="PANTHER" id="PTHR21599:SF0">
    <property type="entry name" value="GLYCERATE KINASE"/>
    <property type="match status" value="1"/>
</dbReference>
<keyword evidence="3 4" id="KW-0418">Kinase</keyword>
<evidence type="ECO:0000256" key="1">
    <source>
        <dbReference type="ARBA" id="ARBA00006284"/>
    </source>
</evidence>
<dbReference type="GeneID" id="78228610"/>
<dbReference type="OrthoDB" id="9774290at2"/>
<dbReference type="InterPro" id="IPR036129">
    <property type="entry name" value="Glycerate_kinase_sf"/>
</dbReference>
<dbReference type="GO" id="GO:0008887">
    <property type="term" value="F:glycerate kinase activity"/>
    <property type="evidence" value="ECO:0007669"/>
    <property type="project" value="UniProtKB-UniRule"/>
</dbReference>